<accession>A0A523UNM2</accession>
<evidence type="ECO:0000313" key="2">
    <source>
        <dbReference type="EMBL" id="TET44140.1"/>
    </source>
</evidence>
<protein>
    <recommendedName>
        <fullName evidence="1">Phage tail collar domain-containing protein</fullName>
    </recommendedName>
</protein>
<organism evidence="2 3">
    <name type="scientific">candidate division TA06 bacterium</name>
    <dbReference type="NCBI Taxonomy" id="2250710"/>
    <lineage>
        <taxon>Bacteria</taxon>
        <taxon>Bacteria division TA06</taxon>
    </lineage>
</organism>
<comment type="caution">
    <text evidence="2">The sequence shown here is derived from an EMBL/GenBank/DDBJ whole genome shotgun (WGS) entry which is preliminary data.</text>
</comment>
<dbReference type="CDD" id="cd22641">
    <property type="entry name" value="C24-like"/>
    <property type="match status" value="1"/>
</dbReference>
<sequence length="215" mass="22422">MYSAVPGSVGIGTITPDAKLHVDGRVKDQTGFVMPVGAVLSYAGSSPPEGWLLCDGSSLGTASYPDLFSVIGYTYGGSGSVFSLPDLHGRVPVGLDTLDSQFDTLGNAGGEKQHLLTSNEMPSHVHGLSDPGHSHSIFDPGHRHDLDLHSSILGASGSFIEDCDFDPSGTGLTQFASTNITVNMNLTGISIGSTGGGQSHNNLQPYIVLNYVIKY</sequence>
<reference evidence="2 3" key="1">
    <citation type="submission" date="2019-03" db="EMBL/GenBank/DDBJ databases">
        <title>Metabolic potential of uncultured bacteria and archaea associated with petroleum seepage in deep-sea sediments.</title>
        <authorList>
            <person name="Dong X."/>
            <person name="Hubert C."/>
        </authorList>
    </citation>
    <scope>NUCLEOTIDE SEQUENCE [LARGE SCALE GENOMIC DNA]</scope>
    <source>
        <strain evidence="2">E44_bin18</strain>
    </source>
</reference>
<dbReference type="Pfam" id="PF07484">
    <property type="entry name" value="Collar"/>
    <property type="match status" value="1"/>
</dbReference>
<feature type="domain" description="Phage tail collar" evidence="1">
    <location>
        <begin position="37"/>
        <end position="92"/>
    </location>
</feature>
<name>A0A523UNM2_UNCT6</name>
<dbReference type="SUPFAM" id="SSF88874">
    <property type="entry name" value="Receptor-binding domain of short tail fibre protein gp12"/>
    <property type="match status" value="1"/>
</dbReference>
<evidence type="ECO:0000313" key="3">
    <source>
        <dbReference type="Proteomes" id="UP000315525"/>
    </source>
</evidence>
<dbReference type="EMBL" id="SOJN01000137">
    <property type="protein sequence ID" value="TET44140.1"/>
    <property type="molecule type" value="Genomic_DNA"/>
</dbReference>
<dbReference type="InterPro" id="IPR037053">
    <property type="entry name" value="Phage_tail_collar_dom_sf"/>
</dbReference>
<dbReference type="Proteomes" id="UP000315525">
    <property type="component" value="Unassembled WGS sequence"/>
</dbReference>
<dbReference type="AlphaFoldDB" id="A0A523UNM2"/>
<gene>
    <name evidence="2" type="ORF">E3J62_11200</name>
</gene>
<dbReference type="InterPro" id="IPR011083">
    <property type="entry name" value="Phage_tail_collar_dom"/>
</dbReference>
<dbReference type="Gene3D" id="3.90.1340.10">
    <property type="entry name" value="Phage tail collar domain"/>
    <property type="match status" value="1"/>
</dbReference>
<proteinExistence type="predicted"/>
<evidence type="ECO:0000259" key="1">
    <source>
        <dbReference type="Pfam" id="PF07484"/>
    </source>
</evidence>